<sequence>MEFIRYQSVVPNRHGNWPGVFALANGLAADGALSAQDFGWLRATNALANELYADPTTVEPECYDRDKNPGARSWFKSSAKELITMTRQYLKLLDRHEIGWVELRTTAPGRVTYEDAVQVVAVPHTHAAHWPFARTRPITHEAAAGDRTQTPPGREEWIGDN</sequence>
<name>A0ABS4ZIZ7_9MICO</name>
<evidence type="ECO:0000256" key="1">
    <source>
        <dbReference type="SAM" id="MobiDB-lite"/>
    </source>
</evidence>
<reference evidence="2 3" key="1">
    <citation type="submission" date="2021-03" db="EMBL/GenBank/DDBJ databases">
        <title>Sequencing the genomes of 1000 actinobacteria strains.</title>
        <authorList>
            <person name="Klenk H.-P."/>
        </authorList>
    </citation>
    <scope>NUCLEOTIDE SEQUENCE [LARGE SCALE GENOMIC DNA]</scope>
    <source>
        <strain evidence="2 3">DSM 24221</strain>
    </source>
</reference>
<dbReference type="EMBL" id="JAGIOL010000001">
    <property type="protein sequence ID" value="MBP2437264.1"/>
    <property type="molecule type" value="Genomic_DNA"/>
</dbReference>
<organism evidence="2 3">
    <name type="scientific">Microbacterium amylolyticum</name>
    <dbReference type="NCBI Taxonomy" id="936337"/>
    <lineage>
        <taxon>Bacteria</taxon>
        <taxon>Bacillati</taxon>
        <taxon>Actinomycetota</taxon>
        <taxon>Actinomycetes</taxon>
        <taxon>Micrococcales</taxon>
        <taxon>Microbacteriaceae</taxon>
        <taxon>Microbacterium</taxon>
    </lineage>
</organism>
<accession>A0ABS4ZIZ7</accession>
<feature type="region of interest" description="Disordered" evidence="1">
    <location>
        <begin position="141"/>
        <end position="161"/>
    </location>
</feature>
<protein>
    <submittedName>
        <fullName evidence="2">Uncharacterized protein</fullName>
    </submittedName>
</protein>
<comment type="caution">
    <text evidence="2">The sequence shown here is derived from an EMBL/GenBank/DDBJ whole genome shotgun (WGS) entry which is preliminary data.</text>
</comment>
<evidence type="ECO:0000313" key="2">
    <source>
        <dbReference type="EMBL" id="MBP2437264.1"/>
    </source>
</evidence>
<evidence type="ECO:0000313" key="3">
    <source>
        <dbReference type="Proteomes" id="UP001519362"/>
    </source>
</evidence>
<keyword evidence="3" id="KW-1185">Reference proteome</keyword>
<dbReference type="Proteomes" id="UP001519362">
    <property type="component" value="Unassembled WGS sequence"/>
</dbReference>
<gene>
    <name evidence="2" type="ORF">JOF34_001850</name>
</gene>
<proteinExistence type="predicted"/>